<dbReference type="AlphaFoldDB" id="A0A180GFZ4"/>
<dbReference type="PANTHER" id="PTHR43008">
    <property type="entry name" value="BENZIL REDUCTASE"/>
    <property type="match status" value="1"/>
</dbReference>
<dbReference type="OrthoDB" id="2499089at2759"/>
<dbReference type="PROSITE" id="PS00061">
    <property type="entry name" value="ADH_SHORT"/>
    <property type="match status" value="1"/>
</dbReference>
<evidence type="ECO:0008006" key="7">
    <source>
        <dbReference type="Google" id="ProtNLM"/>
    </source>
</evidence>
<keyword evidence="3" id="KW-0560">Oxidoreductase</keyword>
<reference evidence="4" key="1">
    <citation type="submission" date="2009-11" db="EMBL/GenBank/DDBJ databases">
        <authorList>
            <consortium name="The Broad Institute Genome Sequencing Platform"/>
            <person name="Ward D."/>
            <person name="Feldgarden M."/>
            <person name="Earl A."/>
            <person name="Young S.K."/>
            <person name="Zeng Q."/>
            <person name="Koehrsen M."/>
            <person name="Alvarado L."/>
            <person name="Berlin A."/>
            <person name="Bochicchio J."/>
            <person name="Borenstein D."/>
            <person name="Chapman S.B."/>
            <person name="Chen Z."/>
            <person name="Engels R."/>
            <person name="Freedman E."/>
            <person name="Gellesch M."/>
            <person name="Goldberg J."/>
            <person name="Griggs A."/>
            <person name="Gujja S."/>
            <person name="Heilman E."/>
            <person name="Heiman D."/>
            <person name="Hepburn T."/>
            <person name="Howarth C."/>
            <person name="Jen D."/>
            <person name="Larson L."/>
            <person name="Lewis B."/>
            <person name="Mehta T."/>
            <person name="Park D."/>
            <person name="Pearson M."/>
            <person name="Roberts A."/>
            <person name="Saif S."/>
            <person name="Shea T."/>
            <person name="Shenoy N."/>
            <person name="Sisk P."/>
            <person name="Stolte C."/>
            <person name="Sykes S."/>
            <person name="Thomson T."/>
            <person name="Walk T."/>
            <person name="White J."/>
            <person name="Yandava C."/>
            <person name="Izard J."/>
            <person name="Baranova O.V."/>
            <person name="Blanton J.M."/>
            <person name="Tanner A.C."/>
            <person name="Dewhirst F.E."/>
            <person name="Haas B."/>
            <person name="Nusbaum C."/>
            <person name="Birren B."/>
        </authorList>
    </citation>
    <scope>NUCLEOTIDE SEQUENCE [LARGE SCALE GENOMIC DNA]</scope>
    <source>
        <strain evidence="4">1-1 BBBD Race 1</strain>
    </source>
</reference>
<dbReference type="EnsemblFungi" id="PTTG_01991-t43_1">
    <property type="protein sequence ID" value="PTTG_01991-t43_1-p1"/>
    <property type="gene ID" value="PTTG_01991"/>
</dbReference>
<sequence>MTPTAASKLTRNAGVAAALAHACGNQDLSDFRTVFDEFRLDGRVGLVTGANGGLGLESALALAELGAKIWALDIVDSPSIEFEACAVYAKALYQETASKAGEDPGKERLVYRRVDVTDETALEKVCQEIVAIDGRLDICIAAAGILHAEKSCIDITSEEFQKVMAVNSTGVFNTATKAAAEMTALGTPGSVILIASMSGSITNRDHAWIAYNASKSAVLQIGRSMACELGSHGIRVNTLSPGHIRTAMTAEYLDRNPELEKKWSSMNPLGRIGSPHELRGVISWLASDASTFCTGSDIIVSGGHHAW</sequence>
<reference evidence="4" key="2">
    <citation type="submission" date="2016-05" db="EMBL/GenBank/DDBJ databases">
        <title>Comparative analysis highlights variable genome content of wheat rusts and divergence of the mating loci.</title>
        <authorList>
            <person name="Cuomo C.A."/>
            <person name="Bakkeren G."/>
            <person name="Szabo L."/>
            <person name="Khalil H."/>
            <person name="Joly D."/>
            <person name="Goldberg J."/>
            <person name="Young S."/>
            <person name="Zeng Q."/>
            <person name="Fellers J."/>
        </authorList>
    </citation>
    <scope>NUCLEOTIDE SEQUENCE [LARGE SCALE GENOMIC DNA]</scope>
    <source>
        <strain evidence="4">1-1 BBBD Race 1</strain>
    </source>
</reference>
<dbReference type="PRINTS" id="PR00081">
    <property type="entry name" value="GDHRDH"/>
</dbReference>
<dbReference type="InterPro" id="IPR002347">
    <property type="entry name" value="SDR_fam"/>
</dbReference>
<evidence type="ECO:0000313" key="6">
    <source>
        <dbReference type="Proteomes" id="UP000005240"/>
    </source>
</evidence>
<name>A0A180GFZ4_PUCT1</name>
<organism evidence="4">
    <name type="scientific">Puccinia triticina (isolate 1-1 / race 1 (BBBD))</name>
    <name type="common">Brown leaf rust fungus</name>
    <dbReference type="NCBI Taxonomy" id="630390"/>
    <lineage>
        <taxon>Eukaryota</taxon>
        <taxon>Fungi</taxon>
        <taxon>Dikarya</taxon>
        <taxon>Basidiomycota</taxon>
        <taxon>Pucciniomycotina</taxon>
        <taxon>Pucciniomycetes</taxon>
        <taxon>Pucciniales</taxon>
        <taxon>Pucciniaceae</taxon>
        <taxon>Puccinia</taxon>
    </lineage>
</organism>
<dbReference type="PANTHER" id="PTHR43008:SF4">
    <property type="entry name" value="CHAIN DEHYDROGENASE, PUTATIVE (AFU_ORTHOLOGUE AFUA_4G08710)-RELATED"/>
    <property type="match status" value="1"/>
</dbReference>
<evidence type="ECO:0000256" key="3">
    <source>
        <dbReference type="ARBA" id="ARBA00023002"/>
    </source>
</evidence>
<reference evidence="5" key="4">
    <citation type="submission" date="2025-05" db="UniProtKB">
        <authorList>
            <consortium name="EnsemblFungi"/>
        </authorList>
    </citation>
    <scope>IDENTIFICATION</scope>
    <source>
        <strain evidence="5">isolate 1-1 / race 1 (BBBD)</strain>
    </source>
</reference>
<dbReference type="FunFam" id="3.40.50.720:FF:000245">
    <property type="entry name" value="Short chain dehydrogenase, putative"/>
    <property type="match status" value="1"/>
</dbReference>
<dbReference type="GO" id="GO:0016616">
    <property type="term" value="F:oxidoreductase activity, acting on the CH-OH group of donors, NAD or NADP as acceptor"/>
    <property type="evidence" value="ECO:0007669"/>
    <property type="project" value="UniProtKB-ARBA"/>
</dbReference>
<dbReference type="VEuPathDB" id="FungiDB:PTTG_01991"/>
<evidence type="ECO:0000256" key="1">
    <source>
        <dbReference type="ARBA" id="ARBA00006484"/>
    </source>
</evidence>
<comment type="similarity">
    <text evidence="1">Belongs to the short-chain dehydrogenases/reductases (SDR) family.</text>
</comment>
<dbReference type="GO" id="GO:0050664">
    <property type="term" value="F:oxidoreductase activity, acting on NAD(P)H, oxygen as acceptor"/>
    <property type="evidence" value="ECO:0007669"/>
    <property type="project" value="TreeGrafter"/>
</dbReference>
<reference evidence="5 6" key="3">
    <citation type="journal article" date="2017" name="G3 (Bethesda)">
        <title>Comparative analysis highlights variable genome content of wheat rusts and divergence of the mating loci.</title>
        <authorList>
            <person name="Cuomo C.A."/>
            <person name="Bakkeren G."/>
            <person name="Khalil H.B."/>
            <person name="Panwar V."/>
            <person name="Joly D."/>
            <person name="Linning R."/>
            <person name="Sakthikumar S."/>
            <person name="Song X."/>
            <person name="Adiconis X."/>
            <person name="Fan L."/>
            <person name="Goldberg J.M."/>
            <person name="Levin J.Z."/>
            <person name="Young S."/>
            <person name="Zeng Q."/>
            <person name="Anikster Y."/>
            <person name="Bruce M."/>
            <person name="Wang M."/>
            <person name="Yin C."/>
            <person name="McCallum B."/>
            <person name="Szabo L.J."/>
            <person name="Hulbert S."/>
            <person name="Chen X."/>
            <person name="Fellers J.P."/>
        </authorList>
    </citation>
    <scope>NUCLEOTIDE SEQUENCE</scope>
    <source>
        <strain evidence="5">isolate 1-1 / race 1 (BBBD)</strain>
        <strain evidence="6">Isolate 1-1 / race 1 (BBBD)</strain>
    </source>
</reference>
<dbReference type="Proteomes" id="UP000005240">
    <property type="component" value="Unassembled WGS sequence"/>
</dbReference>
<evidence type="ECO:0000313" key="4">
    <source>
        <dbReference type="EMBL" id="OAV90883.1"/>
    </source>
</evidence>
<proteinExistence type="inferred from homology"/>
<accession>A0A180GFZ4</accession>
<keyword evidence="2" id="KW-0521">NADP</keyword>
<dbReference type="SUPFAM" id="SSF51735">
    <property type="entry name" value="NAD(P)-binding Rossmann-fold domains"/>
    <property type="match status" value="1"/>
</dbReference>
<dbReference type="Gene3D" id="3.40.50.720">
    <property type="entry name" value="NAD(P)-binding Rossmann-like Domain"/>
    <property type="match status" value="1"/>
</dbReference>
<dbReference type="Pfam" id="PF13561">
    <property type="entry name" value="adh_short_C2"/>
    <property type="match status" value="1"/>
</dbReference>
<dbReference type="InterPro" id="IPR036291">
    <property type="entry name" value="NAD(P)-bd_dom_sf"/>
</dbReference>
<keyword evidence="6" id="KW-1185">Reference proteome</keyword>
<dbReference type="InterPro" id="IPR020904">
    <property type="entry name" value="Sc_DH/Rdtase_CS"/>
</dbReference>
<evidence type="ECO:0000313" key="5">
    <source>
        <dbReference type="EnsemblFungi" id="PTTG_01991-t43_1-p1"/>
    </source>
</evidence>
<protein>
    <recommendedName>
        <fullName evidence="7">Sorbose reductase sou1</fullName>
    </recommendedName>
</protein>
<dbReference type="PRINTS" id="PR00080">
    <property type="entry name" value="SDRFAMILY"/>
</dbReference>
<dbReference type="EMBL" id="ADAS02000092">
    <property type="protein sequence ID" value="OAV90883.1"/>
    <property type="molecule type" value="Genomic_DNA"/>
</dbReference>
<gene>
    <name evidence="4" type="ORF">PTTG_01991</name>
</gene>
<evidence type="ECO:0000256" key="2">
    <source>
        <dbReference type="ARBA" id="ARBA00022857"/>
    </source>
</evidence>